<feature type="compositionally biased region" description="Basic residues" evidence="2">
    <location>
        <begin position="14"/>
        <end position="30"/>
    </location>
</feature>
<sequence>MFRRLPSGPSRRFECRRRSRSQRPHARFRNRSREAAPTIGASEASVVVLGKSGGGTGAEDGPAGPSLRPERCRHRGHAGAGPAGAGKRRAGAPGGRRLRGEDGDPNGVTARRTWPRAHFFFGAIASAPPPALPTMEGRGSAPTLSDHGRNPAASVEILLGLRANLKAMQRGRVAPRWRKRGLGWLTFLSGRLVVEAAKVPQLESDLRAARDQCAVSEEAGRSAARKLKLADQELTRLRQLEQNHLKELAALKKDGEEKLAELSRRLDEVERQRLALQEEVTTKSTELTATAKRWTEGIGALDRGLSAHRRAGAEDKLPADLKAAALLEPAFAEFVDKALRRGPEPSLVPMESIWTMRKRATCLRTTGKAPRCPSGLDFQLFFAKTIH</sequence>
<comment type="caution">
    <text evidence="3">The sequence shown here is derived from an EMBL/GenBank/DDBJ whole genome shotgun (WGS) entry which is preliminary data.</text>
</comment>
<feature type="coiled-coil region" evidence="1">
    <location>
        <begin position="234"/>
        <end position="286"/>
    </location>
</feature>
<dbReference type="EMBL" id="JAUUTY010000007">
    <property type="protein sequence ID" value="KAK1603746.1"/>
    <property type="molecule type" value="Genomic_DNA"/>
</dbReference>
<keyword evidence="1" id="KW-0175">Coiled coil</keyword>
<accession>A0AAD8QKB8</accession>
<evidence type="ECO:0000256" key="1">
    <source>
        <dbReference type="SAM" id="Coils"/>
    </source>
</evidence>
<name>A0AAD8QKB8_LOLMU</name>
<protein>
    <submittedName>
        <fullName evidence="3">Uncharacterized protein</fullName>
    </submittedName>
</protein>
<gene>
    <name evidence="3" type="ORF">QYE76_027419</name>
</gene>
<reference evidence="3" key="1">
    <citation type="submission" date="2023-07" db="EMBL/GenBank/DDBJ databases">
        <title>A chromosome-level genome assembly of Lolium multiflorum.</title>
        <authorList>
            <person name="Chen Y."/>
            <person name="Copetti D."/>
            <person name="Kolliker R."/>
            <person name="Studer B."/>
        </authorList>
    </citation>
    <scope>NUCLEOTIDE SEQUENCE</scope>
    <source>
        <strain evidence="3">02402/16</strain>
        <tissue evidence="3">Leaf</tissue>
    </source>
</reference>
<organism evidence="3 4">
    <name type="scientific">Lolium multiflorum</name>
    <name type="common">Italian ryegrass</name>
    <name type="synonym">Lolium perenne subsp. multiflorum</name>
    <dbReference type="NCBI Taxonomy" id="4521"/>
    <lineage>
        <taxon>Eukaryota</taxon>
        <taxon>Viridiplantae</taxon>
        <taxon>Streptophyta</taxon>
        <taxon>Embryophyta</taxon>
        <taxon>Tracheophyta</taxon>
        <taxon>Spermatophyta</taxon>
        <taxon>Magnoliopsida</taxon>
        <taxon>Liliopsida</taxon>
        <taxon>Poales</taxon>
        <taxon>Poaceae</taxon>
        <taxon>BOP clade</taxon>
        <taxon>Pooideae</taxon>
        <taxon>Poodae</taxon>
        <taxon>Poeae</taxon>
        <taxon>Poeae Chloroplast Group 2 (Poeae type)</taxon>
        <taxon>Loliodinae</taxon>
        <taxon>Loliinae</taxon>
        <taxon>Lolium</taxon>
    </lineage>
</organism>
<dbReference type="Proteomes" id="UP001231189">
    <property type="component" value="Unassembled WGS sequence"/>
</dbReference>
<keyword evidence="4" id="KW-1185">Reference proteome</keyword>
<proteinExistence type="predicted"/>
<evidence type="ECO:0000313" key="3">
    <source>
        <dbReference type="EMBL" id="KAK1603746.1"/>
    </source>
</evidence>
<feature type="region of interest" description="Disordered" evidence="2">
    <location>
        <begin position="1"/>
        <end position="107"/>
    </location>
</feature>
<dbReference type="SUPFAM" id="SSF57997">
    <property type="entry name" value="Tropomyosin"/>
    <property type="match status" value="1"/>
</dbReference>
<dbReference type="AlphaFoldDB" id="A0AAD8QKB8"/>
<evidence type="ECO:0000256" key="2">
    <source>
        <dbReference type="SAM" id="MobiDB-lite"/>
    </source>
</evidence>
<evidence type="ECO:0000313" key="4">
    <source>
        <dbReference type="Proteomes" id="UP001231189"/>
    </source>
</evidence>